<dbReference type="CDD" id="cd18870">
    <property type="entry name" value="NUDIX_AcylCoAdiphos_Nudt19"/>
    <property type="match status" value="1"/>
</dbReference>
<dbReference type="EMBL" id="CAFABE010000038">
    <property type="protein sequence ID" value="CAB4828499.1"/>
    <property type="molecule type" value="Genomic_DNA"/>
</dbReference>
<dbReference type="SUPFAM" id="SSF55811">
    <property type="entry name" value="Nudix"/>
    <property type="match status" value="1"/>
</dbReference>
<comment type="cofactor">
    <cofactor evidence="2">
        <name>Mg(2+)</name>
        <dbReference type="ChEBI" id="CHEBI:18420"/>
    </cofactor>
</comment>
<evidence type="ECO:0000313" key="8">
    <source>
        <dbReference type="EMBL" id="CAB4828499.1"/>
    </source>
</evidence>
<dbReference type="PANTHER" id="PTHR12318:SF0">
    <property type="entry name" value="ACYL-COENZYME A DIPHOSPHATASE NUDT19"/>
    <property type="match status" value="1"/>
</dbReference>
<keyword evidence="4" id="KW-0378">Hydrolase</keyword>
<evidence type="ECO:0000313" key="9">
    <source>
        <dbReference type="EMBL" id="CAB4874168.1"/>
    </source>
</evidence>
<evidence type="ECO:0000256" key="4">
    <source>
        <dbReference type="ARBA" id="ARBA00022801"/>
    </source>
</evidence>
<dbReference type="AlphaFoldDB" id="A0A6J7A7S8"/>
<evidence type="ECO:0000313" key="10">
    <source>
        <dbReference type="EMBL" id="CAB5006865.1"/>
    </source>
</evidence>
<dbReference type="InterPro" id="IPR000086">
    <property type="entry name" value="NUDIX_hydrolase_dom"/>
</dbReference>
<dbReference type="GO" id="GO:0046872">
    <property type="term" value="F:metal ion binding"/>
    <property type="evidence" value="ECO:0007669"/>
    <property type="project" value="UniProtKB-KW"/>
</dbReference>
<evidence type="ECO:0000256" key="3">
    <source>
        <dbReference type="ARBA" id="ARBA00022723"/>
    </source>
</evidence>
<evidence type="ECO:0000256" key="1">
    <source>
        <dbReference type="ARBA" id="ARBA00001936"/>
    </source>
</evidence>
<keyword evidence="3" id="KW-0479">Metal-binding</keyword>
<name>A0A6J7A7S8_9ZZZZ</name>
<accession>A0A6J7A7S8</accession>
<evidence type="ECO:0000256" key="2">
    <source>
        <dbReference type="ARBA" id="ARBA00001946"/>
    </source>
</evidence>
<comment type="cofactor">
    <cofactor evidence="1">
        <name>Mn(2+)</name>
        <dbReference type="ChEBI" id="CHEBI:29035"/>
    </cofactor>
</comment>
<dbReference type="InterPro" id="IPR015797">
    <property type="entry name" value="NUDIX_hydrolase-like_dom_sf"/>
</dbReference>
<dbReference type="PANTHER" id="PTHR12318">
    <property type="entry name" value="TESTOSTERONE-REGULATED PROTEIN RP2"/>
    <property type="match status" value="1"/>
</dbReference>
<dbReference type="InterPro" id="IPR039121">
    <property type="entry name" value="NUDT19"/>
</dbReference>
<protein>
    <submittedName>
        <fullName evidence="8">Unannotated protein</fullName>
    </submittedName>
</protein>
<dbReference type="Gene3D" id="3.90.79.10">
    <property type="entry name" value="Nucleoside Triphosphate Pyrophosphohydrolase"/>
    <property type="match status" value="1"/>
</dbReference>
<dbReference type="PROSITE" id="PS51462">
    <property type="entry name" value="NUDIX"/>
    <property type="match status" value="1"/>
</dbReference>
<proteinExistence type="predicted"/>
<gene>
    <name evidence="8" type="ORF">UFOPK3164_00937</name>
    <name evidence="9" type="ORF">UFOPK3427_01013</name>
    <name evidence="10" type="ORF">UFOPK4112_00073</name>
</gene>
<evidence type="ECO:0000256" key="6">
    <source>
        <dbReference type="ARBA" id="ARBA00023211"/>
    </source>
</evidence>
<dbReference type="EMBL" id="CAFBLT010000001">
    <property type="protein sequence ID" value="CAB4874168.1"/>
    <property type="molecule type" value="Genomic_DNA"/>
</dbReference>
<dbReference type="EMBL" id="CAFBPM010000001">
    <property type="protein sequence ID" value="CAB5006865.1"/>
    <property type="molecule type" value="Genomic_DNA"/>
</dbReference>
<dbReference type="GO" id="GO:0016818">
    <property type="term" value="F:hydrolase activity, acting on acid anhydrides, in phosphorus-containing anhydrides"/>
    <property type="evidence" value="ECO:0007669"/>
    <property type="project" value="InterPro"/>
</dbReference>
<keyword evidence="6" id="KW-0464">Manganese</keyword>
<evidence type="ECO:0000259" key="7">
    <source>
        <dbReference type="PROSITE" id="PS51462"/>
    </source>
</evidence>
<feature type="domain" description="Nudix hydrolase" evidence="7">
    <location>
        <begin position="12"/>
        <end position="223"/>
    </location>
</feature>
<keyword evidence="5" id="KW-0460">Magnesium</keyword>
<organism evidence="8">
    <name type="scientific">freshwater metagenome</name>
    <dbReference type="NCBI Taxonomy" id="449393"/>
    <lineage>
        <taxon>unclassified sequences</taxon>
        <taxon>metagenomes</taxon>
        <taxon>ecological metagenomes</taxon>
    </lineage>
</organism>
<reference evidence="8" key="1">
    <citation type="submission" date="2020-05" db="EMBL/GenBank/DDBJ databases">
        <authorList>
            <person name="Chiriac C."/>
            <person name="Salcher M."/>
            <person name="Ghai R."/>
            <person name="Kavagutti S V."/>
        </authorList>
    </citation>
    <scope>NUCLEOTIDE SEQUENCE</scope>
</reference>
<evidence type="ECO:0000256" key="5">
    <source>
        <dbReference type="ARBA" id="ARBA00022842"/>
    </source>
</evidence>
<sequence length="301" mass="32732">MAPSENPEPPLIPRPAATVMLVRDSQDSGIEVLMVKRNLNSDFVGGAYVFPGGAVDLADGGSEADSYCRGRSDEEASVLLGVDHGGLAYWVAVLRELFEEAGILLATTREGTALELTGTTATRFVQHRATVNDRSRRFLDIIAEEDLTLDVGGLHYFAHWITPEGAPRRYDTRFFVATAPERQTAAHDASEVVADEWINPNDALRRHREGDIEIIFPTIRNLQAISRFESAEELMNAAITAASVPAILPRITVSEKGVRILLPGDDGYEEAYRTGTNPSSKGDFNEAVRQISAAANPTPEG</sequence>